<evidence type="ECO:0000256" key="2">
    <source>
        <dbReference type="SAM" id="SignalP"/>
    </source>
</evidence>
<accession>A0A365NBI1</accession>
<gene>
    <name evidence="3" type="ORF">FPRO05_11193</name>
</gene>
<dbReference type="EMBL" id="PKMI01000015">
    <property type="protein sequence ID" value="RBA18177.1"/>
    <property type="molecule type" value="Genomic_DNA"/>
</dbReference>
<sequence>MKFTTAIVSALAAVASANPAPAEQGGLKARQGGNFLNTIPASK</sequence>
<dbReference type="Proteomes" id="UP000251714">
    <property type="component" value="Unassembled WGS sequence"/>
</dbReference>
<organism evidence="3 4">
    <name type="scientific">Gibberella intermedia</name>
    <name type="common">Bulb rot disease fungus</name>
    <name type="synonym">Fusarium proliferatum</name>
    <dbReference type="NCBI Taxonomy" id="948311"/>
    <lineage>
        <taxon>Eukaryota</taxon>
        <taxon>Fungi</taxon>
        <taxon>Dikarya</taxon>
        <taxon>Ascomycota</taxon>
        <taxon>Pezizomycotina</taxon>
        <taxon>Sordariomycetes</taxon>
        <taxon>Hypocreomycetidae</taxon>
        <taxon>Hypocreales</taxon>
        <taxon>Nectriaceae</taxon>
        <taxon>Fusarium</taxon>
        <taxon>Fusarium fujikuroi species complex</taxon>
    </lineage>
</organism>
<evidence type="ECO:0000313" key="4">
    <source>
        <dbReference type="Proteomes" id="UP000251714"/>
    </source>
</evidence>
<feature type="region of interest" description="Disordered" evidence="1">
    <location>
        <begin position="22"/>
        <end position="43"/>
    </location>
</feature>
<protein>
    <submittedName>
        <fullName evidence="3">Uncharacterized protein</fullName>
    </submittedName>
</protein>
<evidence type="ECO:0000256" key="1">
    <source>
        <dbReference type="SAM" id="MobiDB-lite"/>
    </source>
</evidence>
<comment type="caution">
    <text evidence="3">The sequence shown here is derived from an EMBL/GenBank/DDBJ whole genome shotgun (WGS) entry which is preliminary data.</text>
</comment>
<feature type="compositionally biased region" description="Polar residues" evidence="1">
    <location>
        <begin position="34"/>
        <end position="43"/>
    </location>
</feature>
<feature type="signal peptide" evidence="2">
    <location>
        <begin position="1"/>
        <end position="17"/>
    </location>
</feature>
<name>A0A365NBI1_GIBIN</name>
<reference evidence="3 4" key="1">
    <citation type="submission" date="2017-12" db="EMBL/GenBank/DDBJ databases">
        <title>Genome sequence of the mycotoxigenic crop pathogen Fusarium proliferatum, strain ITEM 2341 from Date Palm.</title>
        <authorList>
            <person name="Almiman B.F."/>
            <person name="Shittu T.A."/>
            <person name="Muthumeenakshi S."/>
            <person name="Baroncelli R."/>
            <person name="Sreenivasaprasada S."/>
        </authorList>
    </citation>
    <scope>NUCLEOTIDE SEQUENCE [LARGE SCALE GENOMIC DNA]</scope>
    <source>
        <strain evidence="3 4">ITEM 2341</strain>
    </source>
</reference>
<dbReference type="AlphaFoldDB" id="A0A365NBI1"/>
<feature type="chain" id="PRO_5016759196" evidence="2">
    <location>
        <begin position="18"/>
        <end position="43"/>
    </location>
</feature>
<keyword evidence="2" id="KW-0732">Signal</keyword>
<evidence type="ECO:0000313" key="3">
    <source>
        <dbReference type="EMBL" id="RBA18177.1"/>
    </source>
</evidence>
<proteinExistence type="predicted"/>